<evidence type="ECO:0000256" key="2">
    <source>
        <dbReference type="ARBA" id="ARBA00023125"/>
    </source>
</evidence>
<name>A0A1M5MWG7_STRHI</name>
<evidence type="ECO:0000259" key="4">
    <source>
        <dbReference type="PROSITE" id="PS50987"/>
    </source>
</evidence>
<dbReference type="Gene3D" id="1.10.10.10">
    <property type="entry name" value="Winged helix-like DNA-binding domain superfamily/Winged helix DNA-binding domain"/>
    <property type="match status" value="1"/>
</dbReference>
<dbReference type="InterPro" id="IPR036388">
    <property type="entry name" value="WH-like_DNA-bd_sf"/>
</dbReference>
<evidence type="ECO:0000313" key="6">
    <source>
        <dbReference type="Proteomes" id="UP000184501"/>
    </source>
</evidence>
<dbReference type="PANTHER" id="PTHR43132:SF8">
    <property type="entry name" value="HTH-TYPE TRANSCRIPTIONAL REGULATOR KMTR"/>
    <property type="match status" value="1"/>
</dbReference>
<dbReference type="InterPro" id="IPR051011">
    <property type="entry name" value="Metal_resp_trans_reg"/>
</dbReference>
<dbReference type="AlphaFoldDB" id="A0A1M5MWG7"/>
<dbReference type="PANTHER" id="PTHR43132">
    <property type="entry name" value="ARSENICAL RESISTANCE OPERON REPRESSOR ARSR-RELATED"/>
    <property type="match status" value="1"/>
</dbReference>
<accession>A0A1M5MWG7</accession>
<evidence type="ECO:0000256" key="3">
    <source>
        <dbReference type="ARBA" id="ARBA00023163"/>
    </source>
</evidence>
<keyword evidence="6" id="KW-1185">Reference proteome</keyword>
<dbReference type="InterPro" id="IPR036390">
    <property type="entry name" value="WH_DNA-bd_sf"/>
</dbReference>
<keyword evidence="3" id="KW-0804">Transcription</keyword>
<organism evidence="5 6">
    <name type="scientific">Streptoalloteichus hindustanus</name>
    <dbReference type="NCBI Taxonomy" id="2017"/>
    <lineage>
        <taxon>Bacteria</taxon>
        <taxon>Bacillati</taxon>
        <taxon>Actinomycetota</taxon>
        <taxon>Actinomycetes</taxon>
        <taxon>Pseudonocardiales</taxon>
        <taxon>Pseudonocardiaceae</taxon>
        <taxon>Streptoalloteichus</taxon>
    </lineage>
</organism>
<sequence length="95" mass="9996">MDANDVDDRLFEVGRALSCRIRIALLHTLLDGDASVGELVASTGASQPNVSNHLATLRSAGLVAADREGRVIRYRLASPQAADLVRALSAAARAD</sequence>
<dbReference type="Pfam" id="PF01022">
    <property type="entry name" value="HTH_5"/>
    <property type="match status" value="1"/>
</dbReference>
<protein>
    <submittedName>
        <fullName evidence="5">Transcriptional regulator, ArsR family</fullName>
    </submittedName>
</protein>
<dbReference type="Proteomes" id="UP000184501">
    <property type="component" value="Unassembled WGS sequence"/>
</dbReference>
<keyword evidence="1" id="KW-0805">Transcription regulation</keyword>
<dbReference type="EMBL" id="FQVN01000014">
    <property type="protein sequence ID" value="SHG81113.1"/>
    <property type="molecule type" value="Genomic_DNA"/>
</dbReference>
<dbReference type="GO" id="GO:0003677">
    <property type="term" value="F:DNA binding"/>
    <property type="evidence" value="ECO:0007669"/>
    <property type="project" value="UniProtKB-KW"/>
</dbReference>
<dbReference type="OrthoDB" id="3401849at2"/>
<dbReference type="InterPro" id="IPR001845">
    <property type="entry name" value="HTH_ArsR_DNA-bd_dom"/>
</dbReference>
<evidence type="ECO:0000313" key="5">
    <source>
        <dbReference type="EMBL" id="SHG81113.1"/>
    </source>
</evidence>
<proteinExistence type="predicted"/>
<gene>
    <name evidence="5" type="ORF">SAMN05444320_11462</name>
</gene>
<dbReference type="NCBIfam" id="NF033788">
    <property type="entry name" value="HTH_metalloreg"/>
    <property type="match status" value="1"/>
</dbReference>
<feature type="domain" description="HTH arsR-type" evidence="4">
    <location>
        <begin position="2"/>
        <end position="95"/>
    </location>
</feature>
<dbReference type="CDD" id="cd00090">
    <property type="entry name" value="HTH_ARSR"/>
    <property type="match status" value="1"/>
</dbReference>
<dbReference type="RefSeq" id="WP_073489382.1">
    <property type="nucleotide sequence ID" value="NZ_FQVN01000014.1"/>
</dbReference>
<dbReference type="InterPro" id="IPR011991">
    <property type="entry name" value="ArsR-like_HTH"/>
</dbReference>
<dbReference type="SUPFAM" id="SSF46785">
    <property type="entry name" value="Winged helix' DNA-binding domain"/>
    <property type="match status" value="1"/>
</dbReference>
<dbReference type="SMART" id="SM00418">
    <property type="entry name" value="HTH_ARSR"/>
    <property type="match status" value="1"/>
</dbReference>
<dbReference type="GO" id="GO:0003700">
    <property type="term" value="F:DNA-binding transcription factor activity"/>
    <property type="evidence" value="ECO:0007669"/>
    <property type="project" value="InterPro"/>
</dbReference>
<evidence type="ECO:0000256" key="1">
    <source>
        <dbReference type="ARBA" id="ARBA00023015"/>
    </source>
</evidence>
<keyword evidence="2" id="KW-0238">DNA-binding</keyword>
<dbReference type="PRINTS" id="PR00778">
    <property type="entry name" value="HTHARSR"/>
</dbReference>
<dbReference type="PROSITE" id="PS50987">
    <property type="entry name" value="HTH_ARSR_2"/>
    <property type="match status" value="1"/>
</dbReference>
<reference evidence="5 6" key="1">
    <citation type="submission" date="2016-11" db="EMBL/GenBank/DDBJ databases">
        <authorList>
            <person name="Jaros S."/>
            <person name="Januszkiewicz K."/>
            <person name="Wedrychowicz H."/>
        </authorList>
    </citation>
    <scope>NUCLEOTIDE SEQUENCE [LARGE SCALE GENOMIC DNA]</scope>
    <source>
        <strain evidence="5 6">DSM 44523</strain>
    </source>
</reference>